<dbReference type="EMBL" id="BMGB01000001">
    <property type="protein sequence ID" value="GGA94635.1"/>
    <property type="molecule type" value="Genomic_DNA"/>
</dbReference>
<name>A0A916SDE4_9MICO</name>
<dbReference type="Pfam" id="PF03009">
    <property type="entry name" value="GDPD"/>
    <property type="match status" value="1"/>
</dbReference>
<evidence type="ECO:0000313" key="2">
    <source>
        <dbReference type="EMBL" id="GGA94635.1"/>
    </source>
</evidence>
<protein>
    <submittedName>
        <fullName evidence="2">Glycerophosphoryl diester phosphodiesterase</fullName>
    </submittedName>
</protein>
<organism evidence="2 3">
    <name type="scientific">Conyzicola nivalis</name>
    <dbReference type="NCBI Taxonomy" id="1477021"/>
    <lineage>
        <taxon>Bacteria</taxon>
        <taxon>Bacillati</taxon>
        <taxon>Actinomycetota</taxon>
        <taxon>Actinomycetes</taxon>
        <taxon>Micrococcales</taxon>
        <taxon>Microbacteriaceae</taxon>
        <taxon>Conyzicola</taxon>
    </lineage>
</organism>
<dbReference type="PANTHER" id="PTHR43805:SF1">
    <property type="entry name" value="GP-PDE DOMAIN-CONTAINING PROTEIN"/>
    <property type="match status" value="1"/>
</dbReference>
<dbReference type="RefSeq" id="WP_229733006.1">
    <property type="nucleotide sequence ID" value="NZ_BMGB01000001.1"/>
</dbReference>
<evidence type="ECO:0000313" key="3">
    <source>
        <dbReference type="Proteomes" id="UP000606922"/>
    </source>
</evidence>
<dbReference type="GO" id="GO:0006629">
    <property type="term" value="P:lipid metabolic process"/>
    <property type="evidence" value="ECO:0007669"/>
    <property type="project" value="InterPro"/>
</dbReference>
<accession>A0A916SDE4</accession>
<dbReference type="PANTHER" id="PTHR43805">
    <property type="entry name" value="GLYCEROPHOSPHORYL DIESTER PHOSPHODIESTERASE"/>
    <property type="match status" value="1"/>
</dbReference>
<reference evidence="2" key="1">
    <citation type="journal article" date="2014" name="Int. J. Syst. Evol. Microbiol.">
        <title>Complete genome sequence of Corynebacterium casei LMG S-19264T (=DSM 44701T), isolated from a smear-ripened cheese.</title>
        <authorList>
            <consortium name="US DOE Joint Genome Institute (JGI-PGF)"/>
            <person name="Walter F."/>
            <person name="Albersmeier A."/>
            <person name="Kalinowski J."/>
            <person name="Ruckert C."/>
        </authorList>
    </citation>
    <scope>NUCLEOTIDE SEQUENCE</scope>
    <source>
        <strain evidence="2">CGMCC 1.12813</strain>
    </source>
</reference>
<keyword evidence="3" id="KW-1185">Reference proteome</keyword>
<evidence type="ECO:0000259" key="1">
    <source>
        <dbReference type="PROSITE" id="PS51704"/>
    </source>
</evidence>
<sequence>MLAHRGLALEAPENTLLAFVAAIGIGATHIETDVHASRDGVAVVSHDPELDRVAGIPGRVDGMTMAGLRGIDLGHGQSFCSLAEALDAFPETRFNIDLKSAAAVAPTVAAILDAKAVDRVLVTSFSEKRRRAAVRQLPGVATSASSLLFAAAFAAGRLHAAPLLRRVLRGIDAVQIPEQHAGVRIVTDRMIRLLHSAKVEVHVWTVNDAPAMHRLLDLGVDGIVTDRADIALGVLTTRAQ</sequence>
<reference evidence="2" key="2">
    <citation type="submission" date="2020-09" db="EMBL/GenBank/DDBJ databases">
        <authorList>
            <person name="Sun Q."/>
            <person name="Zhou Y."/>
        </authorList>
    </citation>
    <scope>NUCLEOTIDE SEQUENCE</scope>
    <source>
        <strain evidence="2">CGMCC 1.12813</strain>
    </source>
</reference>
<dbReference type="Gene3D" id="3.20.20.190">
    <property type="entry name" value="Phosphatidylinositol (PI) phosphodiesterase"/>
    <property type="match status" value="1"/>
</dbReference>
<dbReference type="PROSITE" id="PS51704">
    <property type="entry name" value="GP_PDE"/>
    <property type="match status" value="1"/>
</dbReference>
<dbReference type="Proteomes" id="UP000606922">
    <property type="component" value="Unassembled WGS sequence"/>
</dbReference>
<feature type="domain" description="GP-PDE" evidence="1">
    <location>
        <begin position="1"/>
        <end position="235"/>
    </location>
</feature>
<dbReference type="GO" id="GO:0008081">
    <property type="term" value="F:phosphoric diester hydrolase activity"/>
    <property type="evidence" value="ECO:0007669"/>
    <property type="project" value="InterPro"/>
</dbReference>
<dbReference type="AlphaFoldDB" id="A0A916SDE4"/>
<gene>
    <name evidence="2" type="primary">glpQ2</name>
    <name evidence="2" type="ORF">GCM10010979_06410</name>
</gene>
<dbReference type="SUPFAM" id="SSF51695">
    <property type="entry name" value="PLC-like phosphodiesterases"/>
    <property type="match status" value="1"/>
</dbReference>
<comment type="caution">
    <text evidence="2">The sequence shown here is derived from an EMBL/GenBank/DDBJ whole genome shotgun (WGS) entry which is preliminary data.</text>
</comment>
<proteinExistence type="predicted"/>
<dbReference type="InterPro" id="IPR017946">
    <property type="entry name" value="PLC-like_Pdiesterase_TIM-brl"/>
</dbReference>
<dbReference type="InterPro" id="IPR030395">
    <property type="entry name" value="GP_PDE_dom"/>
</dbReference>